<dbReference type="EMBL" id="QUSK01000025">
    <property type="protein sequence ID" value="RGD74008.1"/>
    <property type="molecule type" value="Genomic_DNA"/>
</dbReference>
<sequence>MKKGNRNALLSLCVVVCISIVCFVVYMSLKEDENVDEISLDTLPEYSQNAYVTINDNEPDFEEYEITEAQTSFETYNQLDELGRCTMAKASVGKETMPKTDRESISSVKPSGWQNERYDFVPGGWVYNRCHLIGYQLTGENANARNLITGTRYMNTEGMLPFENEIAEYVKATGENVLYEVTPIYEGENLVASGVHMQACSVDDDCESLAFNVYAYNVQPGVEIDYATGENEKE</sequence>
<protein>
    <recommendedName>
        <fullName evidence="2">Type VII secretion system protein EssD-like domain-containing protein</fullName>
    </recommendedName>
</protein>
<dbReference type="AlphaFoldDB" id="A0A3E3DZ85"/>
<evidence type="ECO:0000259" key="2">
    <source>
        <dbReference type="Pfam" id="PF13930"/>
    </source>
</evidence>
<name>A0A3E3DZ85_9FIRM</name>
<dbReference type="Gene3D" id="3.40.570.10">
    <property type="entry name" value="Extracellular Endonuclease, subunit A"/>
    <property type="match status" value="1"/>
</dbReference>
<evidence type="ECO:0000313" key="3">
    <source>
        <dbReference type="EMBL" id="RGD74008.1"/>
    </source>
</evidence>
<dbReference type="Pfam" id="PF13930">
    <property type="entry name" value="Endonuclea_NS_2"/>
    <property type="match status" value="1"/>
</dbReference>
<evidence type="ECO:0000256" key="1">
    <source>
        <dbReference type="SAM" id="Phobius"/>
    </source>
</evidence>
<keyword evidence="1" id="KW-1133">Transmembrane helix</keyword>
<keyword evidence="1" id="KW-0472">Membrane</keyword>
<dbReference type="InterPro" id="IPR044929">
    <property type="entry name" value="DNA/RNA_non-sp_Endonuclease_sf"/>
</dbReference>
<feature type="domain" description="Type VII secretion system protein EssD-like" evidence="2">
    <location>
        <begin position="70"/>
        <end position="199"/>
    </location>
</feature>
<dbReference type="STRING" id="1123313.GCA_000420345_01242"/>
<proteinExistence type="predicted"/>
<dbReference type="InterPro" id="IPR044927">
    <property type="entry name" value="Endonuclea_NS_2"/>
</dbReference>
<gene>
    <name evidence="3" type="ORF">DXC78_10175</name>
</gene>
<accession>A0A3E3DZ85</accession>
<reference evidence="3 4" key="1">
    <citation type="submission" date="2018-08" db="EMBL/GenBank/DDBJ databases">
        <title>A genome reference for cultivated species of the human gut microbiota.</title>
        <authorList>
            <person name="Zou Y."/>
            <person name="Xue W."/>
            <person name="Luo G."/>
        </authorList>
    </citation>
    <scope>NUCLEOTIDE SEQUENCE [LARGE SCALE GENOMIC DNA]</scope>
    <source>
        <strain evidence="3 4">TF08-11</strain>
    </source>
</reference>
<keyword evidence="1" id="KW-0812">Transmembrane</keyword>
<comment type="caution">
    <text evidence="3">The sequence shown here is derived from an EMBL/GenBank/DDBJ whole genome shotgun (WGS) entry which is preliminary data.</text>
</comment>
<dbReference type="RefSeq" id="WP_117446929.1">
    <property type="nucleotide sequence ID" value="NZ_CAMNNH010000001.1"/>
</dbReference>
<organism evidence="3 4">
    <name type="scientific">Faecalicoccus pleomorphus</name>
    <dbReference type="NCBI Taxonomy" id="1323"/>
    <lineage>
        <taxon>Bacteria</taxon>
        <taxon>Bacillati</taxon>
        <taxon>Bacillota</taxon>
        <taxon>Erysipelotrichia</taxon>
        <taxon>Erysipelotrichales</taxon>
        <taxon>Erysipelotrichaceae</taxon>
        <taxon>Faecalicoccus</taxon>
    </lineage>
</organism>
<evidence type="ECO:0000313" key="4">
    <source>
        <dbReference type="Proteomes" id="UP000260721"/>
    </source>
</evidence>
<feature type="transmembrane region" description="Helical" evidence="1">
    <location>
        <begin position="7"/>
        <end position="29"/>
    </location>
</feature>
<dbReference type="Proteomes" id="UP000260721">
    <property type="component" value="Unassembled WGS sequence"/>
</dbReference>